<gene>
    <name evidence="2" type="ORF">DSPE1174_LOCUS2037</name>
</gene>
<sequence>MNPPFAMHSGLITTKLITAFEENTLKRPSHPLSCVLVLPKTSFDCHYLPKILKSKLTVTKRIELEIGAHCFLTGDMNVNGPSAVSDSFWKPTTVTVLCWLQNEAAKTRWPVNESNEMAAEVTALFAGKETTFSPSPSKSAPAVAQDAQGGGDTDQLRSTNSSSSSSSNSKSNSSSSRSGGAIGDAVKCTSVAASKRSLPITEESARKKKCTVLL</sequence>
<evidence type="ECO:0000256" key="1">
    <source>
        <dbReference type="SAM" id="MobiDB-lite"/>
    </source>
</evidence>
<feature type="compositionally biased region" description="Low complexity" evidence="1">
    <location>
        <begin position="133"/>
        <end position="144"/>
    </location>
</feature>
<dbReference type="AlphaFoldDB" id="A0A7S2APF3"/>
<reference evidence="2" key="1">
    <citation type="submission" date="2021-01" db="EMBL/GenBank/DDBJ databases">
        <authorList>
            <person name="Corre E."/>
            <person name="Pelletier E."/>
            <person name="Niang G."/>
            <person name="Scheremetjew M."/>
            <person name="Finn R."/>
            <person name="Kale V."/>
            <person name="Holt S."/>
            <person name="Cochrane G."/>
            <person name="Meng A."/>
            <person name="Brown T."/>
            <person name="Cohen L."/>
        </authorList>
    </citation>
    <scope>NUCLEOTIDE SEQUENCE</scope>
    <source>
        <strain evidence="2">CCMP1381</strain>
    </source>
</reference>
<accession>A0A7S2APF3</accession>
<name>A0A7S2APF3_9STRA</name>
<proteinExistence type="predicted"/>
<feature type="region of interest" description="Disordered" evidence="1">
    <location>
        <begin position="130"/>
        <end position="182"/>
    </location>
</feature>
<protein>
    <submittedName>
        <fullName evidence="2">Uncharacterized protein</fullName>
    </submittedName>
</protein>
<evidence type="ECO:0000313" key="2">
    <source>
        <dbReference type="EMBL" id="CAD9373883.1"/>
    </source>
</evidence>
<dbReference type="EMBL" id="HBGS01003944">
    <property type="protein sequence ID" value="CAD9373883.1"/>
    <property type="molecule type" value="Transcribed_RNA"/>
</dbReference>
<feature type="compositionally biased region" description="Low complexity" evidence="1">
    <location>
        <begin position="158"/>
        <end position="178"/>
    </location>
</feature>
<organism evidence="2">
    <name type="scientific">Octactis speculum</name>
    <dbReference type="NCBI Taxonomy" id="3111310"/>
    <lineage>
        <taxon>Eukaryota</taxon>
        <taxon>Sar</taxon>
        <taxon>Stramenopiles</taxon>
        <taxon>Ochrophyta</taxon>
        <taxon>Dictyochophyceae</taxon>
        <taxon>Dictyochales</taxon>
        <taxon>Dictyochaceae</taxon>
        <taxon>Octactis</taxon>
    </lineage>
</organism>